<accession>A0A0L9V9T3</accession>
<dbReference type="Proteomes" id="UP000053144">
    <property type="component" value="Chromosome 9"/>
</dbReference>
<sequence length="335" mass="37568">MEGKLNALEGRMEGRINALEGRMNALETIVEELKAETKEMHQELKEITRILGRRIRNQDRSLERSEKFVMKGKKEVKKGRVARQDSLVDIKKAKEPSNGGENSNSWEKKRETDISAEDGVDEDHEGDVVTITSGSRVSEVVVLRVDCFTEIRGQDRREENICEGEGKDENYDGNIVGVAAEKVAKSTAFSGDSMVGCGVYLKTVKKGEEVEAWGQNSELASSNGHKGISRFLAESLLTSHLVLLTMVEGKDGKKETLGMEAVQTVLEQTPILVLYNVKGHQVRKQYRTVIWSMGILEKKRFLLMEQKESIILSYQPPPQASRLELEGSSKWVPFI</sequence>
<feature type="compositionally biased region" description="Acidic residues" evidence="2">
    <location>
        <begin position="114"/>
        <end position="125"/>
    </location>
</feature>
<organism evidence="3 4">
    <name type="scientific">Phaseolus angularis</name>
    <name type="common">Azuki bean</name>
    <name type="synonym">Vigna angularis</name>
    <dbReference type="NCBI Taxonomy" id="3914"/>
    <lineage>
        <taxon>Eukaryota</taxon>
        <taxon>Viridiplantae</taxon>
        <taxon>Streptophyta</taxon>
        <taxon>Embryophyta</taxon>
        <taxon>Tracheophyta</taxon>
        <taxon>Spermatophyta</taxon>
        <taxon>Magnoliopsida</taxon>
        <taxon>eudicotyledons</taxon>
        <taxon>Gunneridae</taxon>
        <taxon>Pentapetalae</taxon>
        <taxon>rosids</taxon>
        <taxon>fabids</taxon>
        <taxon>Fabales</taxon>
        <taxon>Fabaceae</taxon>
        <taxon>Papilionoideae</taxon>
        <taxon>50 kb inversion clade</taxon>
        <taxon>NPAAA clade</taxon>
        <taxon>indigoferoid/millettioid clade</taxon>
        <taxon>Phaseoleae</taxon>
        <taxon>Vigna</taxon>
    </lineage>
</organism>
<evidence type="ECO:0000256" key="1">
    <source>
        <dbReference type="SAM" id="Coils"/>
    </source>
</evidence>
<evidence type="ECO:0000256" key="2">
    <source>
        <dbReference type="SAM" id="MobiDB-lite"/>
    </source>
</evidence>
<name>A0A0L9V9T3_PHAAN</name>
<keyword evidence="1" id="KW-0175">Coiled coil</keyword>
<dbReference type="AlphaFoldDB" id="A0A0L9V9T3"/>
<protein>
    <submittedName>
        <fullName evidence="3">Uncharacterized protein</fullName>
    </submittedName>
</protein>
<feature type="region of interest" description="Disordered" evidence="2">
    <location>
        <begin position="87"/>
        <end position="130"/>
    </location>
</feature>
<gene>
    <name evidence="3" type="ORF">LR48_Vigan09g005800</name>
</gene>
<dbReference type="Gramene" id="KOM51399">
    <property type="protein sequence ID" value="KOM51399"/>
    <property type="gene ID" value="LR48_Vigan09g005800"/>
</dbReference>
<evidence type="ECO:0000313" key="3">
    <source>
        <dbReference type="EMBL" id="KOM51399.1"/>
    </source>
</evidence>
<feature type="coiled-coil region" evidence="1">
    <location>
        <begin position="16"/>
        <end position="50"/>
    </location>
</feature>
<dbReference type="EMBL" id="CM003379">
    <property type="protein sequence ID" value="KOM51399.1"/>
    <property type="molecule type" value="Genomic_DNA"/>
</dbReference>
<evidence type="ECO:0000313" key="4">
    <source>
        <dbReference type="Proteomes" id="UP000053144"/>
    </source>
</evidence>
<reference evidence="4" key="1">
    <citation type="journal article" date="2015" name="Proc. Natl. Acad. Sci. U.S.A.">
        <title>Genome sequencing of adzuki bean (Vigna angularis) provides insight into high starch and low fat accumulation and domestication.</title>
        <authorList>
            <person name="Yang K."/>
            <person name="Tian Z."/>
            <person name="Chen C."/>
            <person name="Luo L."/>
            <person name="Zhao B."/>
            <person name="Wang Z."/>
            <person name="Yu L."/>
            <person name="Li Y."/>
            <person name="Sun Y."/>
            <person name="Li W."/>
            <person name="Chen Y."/>
            <person name="Li Y."/>
            <person name="Zhang Y."/>
            <person name="Ai D."/>
            <person name="Zhao J."/>
            <person name="Shang C."/>
            <person name="Ma Y."/>
            <person name="Wu B."/>
            <person name="Wang M."/>
            <person name="Gao L."/>
            <person name="Sun D."/>
            <person name="Zhang P."/>
            <person name="Guo F."/>
            <person name="Wang W."/>
            <person name="Li Y."/>
            <person name="Wang J."/>
            <person name="Varshney R.K."/>
            <person name="Wang J."/>
            <person name="Ling H.Q."/>
            <person name="Wan P."/>
        </authorList>
    </citation>
    <scope>NUCLEOTIDE SEQUENCE</scope>
    <source>
        <strain evidence="4">cv. Jingnong 6</strain>
    </source>
</reference>
<proteinExistence type="predicted"/>